<dbReference type="InterPro" id="IPR029058">
    <property type="entry name" value="AB_hydrolase_fold"/>
</dbReference>
<organism evidence="2 3">
    <name type="scientific">Apiosordaria backusii</name>
    <dbReference type="NCBI Taxonomy" id="314023"/>
    <lineage>
        <taxon>Eukaryota</taxon>
        <taxon>Fungi</taxon>
        <taxon>Dikarya</taxon>
        <taxon>Ascomycota</taxon>
        <taxon>Pezizomycotina</taxon>
        <taxon>Sordariomycetes</taxon>
        <taxon>Sordariomycetidae</taxon>
        <taxon>Sordariales</taxon>
        <taxon>Lasiosphaeriaceae</taxon>
        <taxon>Apiosordaria</taxon>
    </lineage>
</organism>
<evidence type="ECO:0000313" key="3">
    <source>
        <dbReference type="Proteomes" id="UP001172159"/>
    </source>
</evidence>
<evidence type="ECO:0000313" key="2">
    <source>
        <dbReference type="EMBL" id="KAK0708832.1"/>
    </source>
</evidence>
<name>A0AA40DPV0_9PEZI</name>
<proteinExistence type="predicted"/>
<keyword evidence="1" id="KW-0732">Signal</keyword>
<gene>
    <name evidence="2" type="ORF">B0T21DRAFT_387555</name>
</gene>
<evidence type="ECO:0000256" key="1">
    <source>
        <dbReference type="SAM" id="SignalP"/>
    </source>
</evidence>
<accession>A0AA40DPV0</accession>
<dbReference type="SUPFAM" id="SSF53474">
    <property type="entry name" value="alpha/beta-Hydrolases"/>
    <property type="match status" value="1"/>
</dbReference>
<protein>
    <submittedName>
        <fullName evidence="2">Uncharacterized protein</fullName>
    </submittedName>
</protein>
<keyword evidence="3" id="KW-1185">Reference proteome</keyword>
<comment type="caution">
    <text evidence="2">The sequence shown here is derived from an EMBL/GenBank/DDBJ whole genome shotgun (WGS) entry which is preliminary data.</text>
</comment>
<dbReference type="AlphaFoldDB" id="A0AA40DPV0"/>
<sequence>MALRVYILLIRTVWLIILENLAVGVMAGSTPNPWKEHVEKPTTYRLEAETVVTAGRLDSAVASSFPLFDTLSILPAFNAKTQGARSDVILRRIVTTTTIPETGEVVAVTGLLAVPASPNSTIPVVSWQHGTILSFDQVPSNMVKLFDPNYTLTDNADSLETLFNIHRFAANGFAVIAADYLGKGPLRDGRREAYVVKGATTQTCGALNTQWLHQALRSDGVPIEATAVASPFSDLDQAWRYWSGRVSFPLPDGLHRYPALAAWIAPCMLIALGSYELYYNLPELLEVSVRPQYRELARKYWNDYNISAIDSSDAPNSSNLLVESFWDGYTDDRISALQRQLMTNTAINWEYDSPIRFYYGLADEAIHPAMVMRTLSAGGKFTEGIQIARASHRVTFLAGLYGNEASLDGHDNVLSWFQSKLK</sequence>
<feature type="signal peptide" evidence="1">
    <location>
        <begin position="1"/>
        <end position="27"/>
    </location>
</feature>
<feature type="chain" id="PRO_5041296941" evidence="1">
    <location>
        <begin position="28"/>
        <end position="422"/>
    </location>
</feature>
<dbReference type="Gene3D" id="3.40.50.1820">
    <property type="entry name" value="alpha/beta hydrolase"/>
    <property type="match status" value="1"/>
</dbReference>
<dbReference type="EMBL" id="JAUKTV010000018">
    <property type="protein sequence ID" value="KAK0708832.1"/>
    <property type="molecule type" value="Genomic_DNA"/>
</dbReference>
<dbReference type="Proteomes" id="UP001172159">
    <property type="component" value="Unassembled WGS sequence"/>
</dbReference>
<reference evidence="2" key="1">
    <citation type="submission" date="2023-06" db="EMBL/GenBank/DDBJ databases">
        <title>Genome-scale phylogeny and comparative genomics of the fungal order Sordariales.</title>
        <authorList>
            <consortium name="Lawrence Berkeley National Laboratory"/>
            <person name="Hensen N."/>
            <person name="Bonometti L."/>
            <person name="Westerberg I."/>
            <person name="Brannstrom I.O."/>
            <person name="Guillou S."/>
            <person name="Cros-Aarteil S."/>
            <person name="Calhoun S."/>
            <person name="Haridas S."/>
            <person name="Kuo A."/>
            <person name="Mondo S."/>
            <person name="Pangilinan J."/>
            <person name="Riley R."/>
            <person name="Labutti K."/>
            <person name="Andreopoulos B."/>
            <person name="Lipzen A."/>
            <person name="Chen C."/>
            <person name="Yanf M."/>
            <person name="Daum C."/>
            <person name="Ng V."/>
            <person name="Clum A."/>
            <person name="Steindorff A."/>
            <person name="Ohm R."/>
            <person name="Martin F."/>
            <person name="Silar P."/>
            <person name="Natvig D."/>
            <person name="Lalanne C."/>
            <person name="Gautier V."/>
            <person name="Ament-Velasquez S.L."/>
            <person name="Kruys A."/>
            <person name="Hutchinson M.I."/>
            <person name="Powell A.J."/>
            <person name="Barry K."/>
            <person name="Miller A.N."/>
            <person name="Grigoriev I.V."/>
            <person name="Debuchy R."/>
            <person name="Gladieux P."/>
            <person name="Thoren M.H."/>
            <person name="Johannesson H."/>
        </authorList>
    </citation>
    <scope>NUCLEOTIDE SEQUENCE</scope>
    <source>
        <strain evidence="2">CBS 540.89</strain>
    </source>
</reference>